<protein>
    <submittedName>
        <fullName evidence="1">Uncharacterized protein</fullName>
    </submittedName>
</protein>
<dbReference type="AlphaFoldDB" id="A0A0F8YKE0"/>
<accession>A0A0F8YKE0</accession>
<dbReference type="EMBL" id="LAZR01056438">
    <property type="protein sequence ID" value="KKK74200.1"/>
    <property type="molecule type" value="Genomic_DNA"/>
</dbReference>
<feature type="non-terminal residue" evidence="1">
    <location>
        <position position="50"/>
    </location>
</feature>
<proteinExistence type="predicted"/>
<evidence type="ECO:0000313" key="1">
    <source>
        <dbReference type="EMBL" id="KKK74200.1"/>
    </source>
</evidence>
<gene>
    <name evidence="1" type="ORF">LCGC14_2886170</name>
</gene>
<name>A0A0F8YKE0_9ZZZZ</name>
<organism evidence="1">
    <name type="scientific">marine sediment metagenome</name>
    <dbReference type="NCBI Taxonomy" id="412755"/>
    <lineage>
        <taxon>unclassified sequences</taxon>
        <taxon>metagenomes</taxon>
        <taxon>ecological metagenomes</taxon>
    </lineage>
</organism>
<reference evidence="1" key="1">
    <citation type="journal article" date="2015" name="Nature">
        <title>Complex archaea that bridge the gap between prokaryotes and eukaryotes.</title>
        <authorList>
            <person name="Spang A."/>
            <person name="Saw J.H."/>
            <person name="Jorgensen S.L."/>
            <person name="Zaremba-Niedzwiedzka K."/>
            <person name="Martijn J."/>
            <person name="Lind A.E."/>
            <person name="van Eijk R."/>
            <person name="Schleper C."/>
            <person name="Guy L."/>
            <person name="Ettema T.J."/>
        </authorList>
    </citation>
    <scope>NUCLEOTIDE SEQUENCE</scope>
</reference>
<comment type="caution">
    <text evidence="1">The sequence shown here is derived from an EMBL/GenBank/DDBJ whole genome shotgun (WGS) entry which is preliminary data.</text>
</comment>
<sequence>MEVKIPNLNTLADVLSEPKIPNLNTLADVIDRLIVEVNKLSFFENKKRQE</sequence>